<comment type="subcellular location">
    <subcellularLocation>
        <location evidence="6">Nucleus</location>
        <location evidence="6">Nucleolus</location>
    </subcellularLocation>
    <subcellularLocation>
        <location evidence="6">Nucleus</location>
        <location evidence="6">Nucleoplasm</location>
    </subcellularLocation>
</comment>
<dbReference type="SMART" id="SM00320">
    <property type="entry name" value="WD40"/>
    <property type="match status" value="7"/>
</dbReference>
<evidence type="ECO:0000256" key="6">
    <source>
        <dbReference type="HAMAP-Rule" id="MF_03029"/>
    </source>
</evidence>
<dbReference type="GO" id="GO:0005654">
    <property type="term" value="C:nucleoplasm"/>
    <property type="evidence" value="ECO:0007669"/>
    <property type="project" value="UniProtKB-SubCell"/>
</dbReference>
<dbReference type="GO" id="GO:0000463">
    <property type="term" value="P:maturation of LSU-rRNA from tricistronic rRNA transcript (SSU-rRNA, 5.8S rRNA, LSU-rRNA)"/>
    <property type="evidence" value="ECO:0007669"/>
    <property type="project" value="UniProtKB-UniRule"/>
</dbReference>
<sequence>MEIEEGTDDRQVQVRFVTKLQDIPFKVPNTTIPASYSRLDLSKVVNALIQTENPDWESEPFDFLINGVLVRMSLGQFLLAKGISAEKTLEIEYIRAVVPRREEAPCLHDDWVGAVDGSSPGFILTGCYDGLGRVWKASGTCTHILQGHSEPVTSVSVISAEGGESCSVATASKDRTLRLWKFNTEEPTNNPLRTTAYKILRGHGAAVQSVAAHTSGDMVCSGSWDSTIKLWQTDEPDIEVDVSIKKRKKIDEAKESQKEGEAVSSLVGHTQCVSSVKWPQRDIIYSASWDHSIRRWDVGTGKDVLNIPASKALNCLDIGGEGSALVAAGGSDPILRIWDPRRPGTSAPVGQFSSHTSWITGCKWHESSWFHILSSSYDGKVMLWDMRTTWPLFVIDSHKDSKVLCVDWWKGDSVVSGGADTKLCVSSGVSVQ</sequence>
<protein>
    <recommendedName>
        <fullName evidence="6">Ribosome biogenesis protein WDR12 homolog</fullName>
    </recommendedName>
</protein>
<dbReference type="InterPro" id="IPR020472">
    <property type="entry name" value="WD40_PAC1"/>
</dbReference>
<dbReference type="PROSITE" id="PS50082">
    <property type="entry name" value="WD_REPEATS_2"/>
    <property type="match status" value="4"/>
</dbReference>
<dbReference type="PROSITE" id="PS50294">
    <property type="entry name" value="WD_REPEATS_REGION"/>
    <property type="match status" value="3"/>
</dbReference>
<feature type="repeat" description="WD" evidence="7">
    <location>
        <begin position="352"/>
        <end position="388"/>
    </location>
</feature>
<accession>A0A2P6S3X3</accession>
<keyword evidence="2 6" id="KW-0698">rRNA processing</keyword>
<keyword evidence="4" id="KW-0677">Repeat</keyword>
<evidence type="ECO:0000256" key="4">
    <source>
        <dbReference type="ARBA" id="ARBA00022737"/>
    </source>
</evidence>
<keyword evidence="10" id="KW-1185">Reference proteome</keyword>
<dbReference type="InterPro" id="IPR001680">
    <property type="entry name" value="WD40_rpt"/>
</dbReference>
<dbReference type="GO" id="GO:0000466">
    <property type="term" value="P:maturation of 5.8S rRNA from tricistronic rRNA transcript (SSU-rRNA, 5.8S rRNA, LSU-rRNA)"/>
    <property type="evidence" value="ECO:0007669"/>
    <property type="project" value="UniProtKB-UniRule"/>
</dbReference>
<reference evidence="9 10" key="1">
    <citation type="journal article" date="2018" name="Nat. Genet.">
        <title>The Rosa genome provides new insights in the design of modern roses.</title>
        <authorList>
            <person name="Bendahmane M."/>
        </authorList>
    </citation>
    <scope>NUCLEOTIDE SEQUENCE [LARGE SCALE GENOMIC DNA]</scope>
    <source>
        <strain evidence="10">cv. Old Blush</strain>
    </source>
</reference>
<keyword evidence="1 6" id="KW-0690">Ribosome biogenesis</keyword>
<dbReference type="GO" id="GO:0043021">
    <property type="term" value="F:ribonucleoprotein complex binding"/>
    <property type="evidence" value="ECO:0007669"/>
    <property type="project" value="UniProtKB-UniRule"/>
</dbReference>
<dbReference type="InterPro" id="IPR036322">
    <property type="entry name" value="WD40_repeat_dom_sf"/>
</dbReference>
<dbReference type="PANTHER" id="PTHR19855">
    <property type="entry name" value="WD40 REPEAT PROTEIN 12, 37"/>
    <property type="match status" value="1"/>
</dbReference>
<dbReference type="InterPro" id="IPR028599">
    <property type="entry name" value="WDR12/Ytm1"/>
</dbReference>
<comment type="similarity">
    <text evidence="6">Belongs to the WD repeat WDR12/YTM1 family.</text>
</comment>
<dbReference type="InterPro" id="IPR012972">
    <property type="entry name" value="NLE"/>
</dbReference>
<evidence type="ECO:0000256" key="1">
    <source>
        <dbReference type="ARBA" id="ARBA00022517"/>
    </source>
</evidence>
<feature type="repeat" description="WD" evidence="7">
    <location>
        <begin position="145"/>
        <end position="190"/>
    </location>
</feature>
<dbReference type="STRING" id="74649.A0A2P6S3X3"/>
<feature type="repeat" description="WD" evidence="7">
    <location>
        <begin position="266"/>
        <end position="306"/>
    </location>
</feature>
<feature type="repeat" description="WD" evidence="7">
    <location>
        <begin position="200"/>
        <end position="232"/>
    </location>
</feature>
<dbReference type="Pfam" id="PF00400">
    <property type="entry name" value="WD40"/>
    <property type="match status" value="5"/>
</dbReference>
<dbReference type="OMA" id="DHKYVEF"/>
<dbReference type="Pfam" id="PF08154">
    <property type="entry name" value="NLE"/>
    <property type="match status" value="1"/>
</dbReference>
<evidence type="ECO:0000259" key="8">
    <source>
        <dbReference type="Pfam" id="PF08154"/>
    </source>
</evidence>
<gene>
    <name evidence="9" type="ORF">RchiOBHm_Chr2g0165901</name>
</gene>
<name>A0A2P6S3X3_ROSCH</name>
<comment type="function">
    <text evidence="6">Required for maturation of ribosomal RNAs and formation of the large ribosomal subunit.</text>
</comment>
<dbReference type="GO" id="GO:0030687">
    <property type="term" value="C:preribosome, large subunit precursor"/>
    <property type="evidence" value="ECO:0007669"/>
    <property type="project" value="UniProtKB-UniRule"/>
</dbReference>
<evidence type="ECO:0000256" key="5">
    <source>
        <dbReference type="ARBA" id="ARBA00023242"/>
    </source>
</evidence>
<dbReference type="CDD" id="cd00200">
    <property type="entry name" value="WD40"/>
    <property type="match status" value="1"/>
</dbReference>
<dbReference type="PRINTS" id="PR00320">
    <property type="entry name" value="GPROTEINBRPT"/>
</dbReference>
<proteinExistence type="inferred from homology"/>
<dbReference type="SUPFAM" id="SSF50978">
    <property type="entry name" value="WD40 repeat-like"/>
    <property type="match status" value="1"/>
</dbReference>
<dbReference type="InterPro" id="IPR019775">
    <property type="entry name" value="WD40_repeat_CS"/>
</dbReference>
<dbReference type="OrthoDB" id="10251381at2759"/>
<dbReference type="Gene3D" id="2.130.10.10">
    <property type="entry name" value="YVTN repeat-like/Quinoprotein amine dehydrogenase"/>
    <property type="match status" value="1"/>
</dbReference>
<organism evidence="9 10">
    <name type="scientific">Rosa chinensis</name>
    <name type="common">China rose</name>
    <dbReference type="NCBI Taxonomy" id="74649"/>
    <lineage>
        <taxon>Eukaryota</taxon>
        <taxon>Viridiplantae</taxon>
        <taxon>Streptophyta</taxon>
        <taxon>Embryophyta</taxon>
        <taxon>Tracheophyta</taxon>
        <taxon>Spermatophyta</taxon>
        <taxon>Magnoliopsida</taxon>
        <taxon>eudicotyledons</taxon>
        <taxon>Gunneridae</taxon>
        <taxon>Pentapetalae</taxon>
        <taxon>rosids</taxon>
        <taxon>fabids</taxon>
        <taxon>Rosales</taxon>
        <taxon>Rosaceae</taxon>
        <taxon>Rosoideae</taxon>
        <taxon>Rosoideae incertae sedis</taxon>
        <taxon>Rosa</taxon>
    </lineage>
</organism>
<evidence type="ECO:0000256" key="7">
    <source>
        <dbReference type="PROSITE-ProRule" id="PRU00221"/>
    </source>
</evidence>
<dbReference type="Gramene" id="PRQ53383">
    <property type="protein sequence ID" value="PRQ53383"/>
    <property type="gene ID" value="RchiOBHm_Chr2g0165901"/>
</dbReference>
<dbReference type="Proteomes" id="UP000238479">
    <property type="component" value="Chromosome 2"/>
</dbReference>
<comment type="caution">
    <text evidence="9">The sequence shown here is derived from an EMBL/GenBank/DDBJ whole genome shotgun (WGS) entry which is preliminary data.</text>
</comment>
<keyword evidence="3 7" id="KW-0853">WD repeat</keyword>
<dbReference type="InterPro" id="IPR015943">
    <property type="entry name" value="WD40/YVTN_repeat-like_dom_sf"/>
</dbReference>
<dbReference type="PROSITE" id="PS00678">
    <property type="entry name" value="WD_REPEATS_1"/>
    <property type="match status" value="1"/>
</dbReference>
<dbReference type="GO" id="GO:0005730">
    <property type="term" value="C:nucleolus"/>
    <property type="evidence" value="ECO:0007669"/>
    <property type="project" value="UniProtKB-SubCell"/>
</dbReference>
<dbReference type="EMBL" id="PDCK01000040">
    <property type="protein sequence ID" value="PRQ53383.1"/>
    <property type="molecule type" value="Genomic_DNA"/>
</dbReference>
<evidence type="ECO:0000256" key="2">
    <source>
        <dbReference type="ARBA" id="ARBA00022552"/>
    </source>
</evidence>
<evidence type="ECO:0000313" key="9">
    <source>
        <dbReference type="EMBL" id="PRQ53383.1"/>
    </source>
</evidence>
<dbReference type="AlphaFoldDB" id="A0A2P6S3X3"/>
<dbReference type="PANTHER" id="PTHR19855:SF11">
    <property type="entry name" value="RIBOSOME BIOGENESIS PROTEIN WDR12"/>
    <property type="match status" value="1"/>
</dbReference>
<keyword evidence="5 6" id="KW-0539">Nucleus</keyword>
<dbReference type="HAMAP" id="MF_03029">
    <property type="entry name" value="WDR12"/>
    <property type="match status" value="1"/>
</dbReference>
<evidence type="ECO:0000313" key="10">
    <source>
        <dbReference type="Proteomes" id="UP000238479"/>
    </source>
</evidence>
<feature type="domain" description="NLE" evidence="8">
    <location>
        <begin position="12"/>
        <end position="78"/>
    </location>
</feature>
<evidence type="ECO:0000256" key="3">
    <source>
        <dbReference type="ARBA" id="ARBA00022574"/>
    </source>
</evidence>
<dbReference type="FunFam" id="2.130.10.10:FF:000399">
    <property type="entry name" value="Ribosome biogenesis protein WDR12 homolog"/>
    <property type="match status" value="1"/>
</dbReference>